<accession>A0A068UVB8</accession>
<dbReference type="Gramene" id="CDP11578">
    <property type="protein sequence ID" value="CDP11578"/>
    <property type="gene ID" value="GSCOC_T00033913001"/>
</dbReference>
<reference evidence="2" key="1">
    <citation type="journal article" date="2014" name="Science">
        <title>The coffee genome provides insight into the convergent evolution of caffeine biosynthesis.</title>
        <authorList>
            <person name="Denoeud F."/>
            <person name="Carretero-Paulet L."/>
            <person name="Dereeper A."/>
            <person name="Droc G."/>
            <person name="Guyot R."/>
            <person name="Pietrella M."/>
            <person name="Zheng C."/>
            <person name="Alberti A."/>
            <person name="Anthony F."/>
            <person name="Aprea G."/>
            <person name="Aury J.M."/>
            <person name="Bento P."/>
            <person name="Bernard M."/>
            <person name="Bocs S."/>
            <person name="Campa C."/>
            <person name="Cenci A."/>
            <person name="Combes M.C."/>
            <person name="Crouzillat D."/>
            <person name="Da Silva C."/>
            <person name="Daddiego L."/>
            <person name="De Bellis F."/>
            <person name="Dussert S."/>
            <person name="Garsmeur O."/>
            <person name="Gayraud T."/>
            <person name="Guignon V."/>
            <person name="Jahn K."/>
            <person name="Jamilloux V."/>
            <person name="Joet T."/>
            <person name="Labadie K."/>
            <person name="Lan T."/>
            <person name="Leclercq J."/>
            <person name="Lepelley M."/>
            <person name="Leroy T."/>
            <person name="Li L.T."/>
            <person name="Librado P."/>
            <person name="Lopez L."/>
            <person name="Munoz A."/>
            <person name="Noel B."/>
            <person name="Pallavicini A."/>
            <person name="Perrotta G."/>
            <person name="Poncet V."/>
            <person name="Pot D."/>
            <person name="Priyono X."/>
            <person name="Rigoreau M."/>
            <person name="Rouard M."/>
            <person name="Rozas J."/>
            <person name="Tranchant-Dubreuil C."/>
            <person name="VanBuren R."/>
            <person name="Zhang Q."/>
            <person name="Andrade A.C."/>
            <person name="Argout X."/>
            <person name="Bertrand B."/>
            <person name="de Kochko A."/>
            <person name="Graziosi G."/>
            <person name="Henry R.J."/>
            <person name="Jayarama X."/>
            <person name="Ming R."/>
            <person name="Nagai C."/>
            <person name="Rounsley S."/>
            <person name="Sankoff D."/>
            <person name="Giuliano G."/>
            <person name="Albert V.A."/>
            <person name="Wincker P."/>
            <person name="Lashermes P."/>
        </authorList>
    </citation>
    <scope>NUCLEOTIDE SEQUENCE [LARGE SCALE GENOMIC DNA]</scope>
    <source>
        <strain evidence="2">cv. DH200-94</strain>
    </source>
</reference>
<evidence type="ECO:0000313" key="1">
    <source>
        <dbReference type="EMBL" id="CDP11578.1"/>
    </source>
</evidence>
<proteinExistence type="predicted"/>
<protein>
    <submittedName>
        <fullName evidence="1">Uncharacterized protein</fullName>
    </submittedName>
</protein>
<keyword evidence="2" id="KW-1185">Reference proteome</keyword>
<dbReference type="Proteomes" id="UP000295252">
    <property type="component" value="Chromosome IX"/>
</dbReference>
<dbReference type="EMBL" id="HG739140">
    <property type="protein sequence ID" value="CDP11578.1"/>
    <property type="molecule type" value="Genomic_DNA"/>
</dbReference>
<gene>
    <name evidence="1" type="ORF">GSCOC_T00033913001</name>
</gene>
<dbReference type="AlphaFoldDB" id="A0A068UVB8"/>
<evidence type="ECO:0000313" key="2">
    <source>
        <dbReference type="Proteomes" id="UP000295252"/>
    </source>
</evidence>
<sequence length="62" mass="7307">MIDTLQSRAFLLWKDSLCLIKFNSHLVESKKCSLLLFILEIWDDASGFHFSIHTIFIIWSSF</sequence>
<organism evidence="1 2">
    <name type="scientific">Coffea canephora</name>
    <name type="common">Robusta coffee</name>
    <dbReference type="NCBI Taxonomy" id="49390"/>
    <lineage>
        <taxon>Eukaryota</taxon>
        <taxon>Viridiplantae</taxon>
        <taxon>Streptophyta</taxon>
        <taxon>Embryophyta</taxon>
        <taxon>Tracheophyta</taxon>
        <taxon>Spermatophyta</taxon>
        <taxon>Magnoliopsida</taxon>
        <taxon>eudicotyledons</taxon>
        <taxon>Gunneridae</taxon>
        <taxon>Pentapetalae</taxon>
        <taxon>asterids</taxon>
        <taxon>lamiids</taxon>
        <taxon>Gentianales</taxon>
        <taxon>Rubiaceae</taxon>
        <taxon>Ixoroideae</taxon>
        <taxon>Gardenieae complex</taxon>
        <taxon>Bertiereae - Coffeeae clade</taxon>
        <taxon>Coffeeae</taxon>
        <taxon>Coffea</taxon>
    </lineage>
</organism>
<name>A0A068UVB8_COFCA</name>
<dbReference type="InParanoid" id="A0A068UVB8"/>